<evidence type="ECO:0000313" key="5">
    <source>
        <dbReference type="Proteomes" id="UP000325030"/>
    </source>
</evidence>
<accession>A0A510E5S3</accession>
<keyword evidence="4" id="KW-1185">Reference proteome</keyword>
<dbReference type="RefSeq" id="WP_084739527.1">
    <property type="nucleotide sequence ID" value="NZ_AP018929.1"/>
</dbReference>
<protein>
    <recommendedName>
        <fullName evidence="1">HTH cro/C1-type domain-containing protein</fullName>
    </recommendedName>
</protein>
<dbReference type="InterPro" id="IPR001387">
    <property type="entry name" value="Cro/C1-type_HTH"/>
</dbReference>
<dbReference type="Proteomes" id="UP000322983">
    <property type="component" value="Chromosome"/>
</dbReference>
<dbReference type="OrthoDB" id="45877at2157"/>
<dbReference type="AlphaFoldDB" id="A0A510E5S3"/>
<dbReference type="EMBL" id="AP018929">
    <property type="protein sequence ID" value="BBG24610.1"/>
    <property type="molecule type" value="Genomic_DNA"/>
</dbReference>
<name>A0A510E5S3_9CREN</name>
<accession>A0A510DXA2</accession>
<reference evidence="5" key="1">
    <citation type="submission" date="2018-09" db="EMBL/GenBank/DDBJ databases">
        <title>Complete Genome Sequencing of Sulfolobus sp. JCM 16834.</title>
        <authorList>
            <person name="Kato S."/>
            <person name="Itoh T."/>
            <person name="Ohkuma M."/>
        </authorList>
    </citation>
    <scope>NUCLEOTIDE SEQUENCE [LARGE SCALE GENOMIC DNA]</scope>
    <source>
        <strain evidence="5">IC-007</strain>
    </source>
</reference>
<dbReference type="GeneID" id="41718280"/>
<reference evidence="3 4" key="2">
    <citation type="journal article" date="2020" name="Int. J. Syst. Evol. Microbiol.">
        <title>Sulfuracidifex tepidarius gen. nov., sp. nov. and transfer of Sulfolobus metallicus Huber and Stetter 1992 to the genus Sulfuracidifex as Sulfuracidifex metallicus comb. nov.</title>
        <authorList>
            <person name="Itoh T."/>
            <person name="Miura T."/>
            <person name="Sakai H.D."/>
            <person name="Kato S."/>
            <person name="Ohkuma M."/>
            <person name="Takashina T."/>
        </authorList>
    </citation>
    <scope>NUCLEOTIDE SEQUENCE</scope>
    <source>
        <strain evidence="2 4">IC-006</strain>
        <strain evidence="3">IC-007</strain>
    </source>
</reference>
<dbReference type="Proteomes" id="UP000325030">
    <property type="component" value="Chromosome"/>
</dbReference>
<gene>
    <name evidence="2" type="ORF">IC006_1939</name>
    <name evidence="3" type="ORF">IC007_1947</name>
</gene>
<proteinExistence type="predicted"/>
<evidence type="ECO:0000313" key="2">
    <source>
        <dbReference type="EMBL" id="BBG24610.1"/>
    </source>
</evidence>
<dbReference type="Pfam" id="PF01381">
    <property type="entry name" value="HTH_3"/>
    <property type="match status" value="1"/>
</dbReference>
<dbReference type="KEGG" id="step:IC006_1939"/>
<sequence>MERIFHNLSKDARIDIISLLLERRGKKELALELGVSPALITKYINNVTHPSDTVLKRAYSIAQEDERRKINDIILNDLSSSLLEFLENVEVSSLKDNKDLKKLMEVLKEAETNELLSSFGFV</sequence>
<organism evidence="3 5">
    <name type="scientific">Sulfuracidifex tepidarius</name>
    <dbReference type="NCBI Taxonomy" id="1294262"/>
    <lineage>
        <taxon>Archaea</taxon>
        <taxon>Thermoproteota</taxon>
        <taxon>Thermoprotei</taxon>
        <taxon>Sulfolobales</taxon>
        <taxon>Sulfolobaceae</taxon>
        <taxon>Sulfuracidifex</taxon>
    </lineage>
</organism>
<evidence type="ECO:0000313" key="3">
    <source>
        <dbReference type="EMBL" id="BBG27398.1"/>
    </source>
</evidence>
<feature type="domain" description="HTH cro/C1-type" evidence="1">
    <location>
        <begin position="27"/>
        <end position="57"/>
    </location>
</feature>
<evidence type="ECO:0000259" key="1">
    <source>
        <dbReference type="Pfam" id="PF01381"/>
    </source>
</evidence>
<dbReference type="EMBL" id="AP018930">
    <property type="protein sequence ID" value="BBG27398.1"/>
    <property type="molecule type" value="Genomic_DNA"/>
</dbReference>
<evidence type="ECO:0000313" key="4">
    <source>
        <dbReference type="Proteomes" id="UP000322983"/>
    </source>
</evidence>